<protein>
    <submittedName>
        <fullName evidence="2">PorT family protein</fullName>
    </submittedName>
</protein>
<gene>
    <name evidence="2" type="ORF">D4L85_21665</name>
</gene>
<dbReference type="AlphaFoldDB" id="A0A385SMM6"/>
<feature type="domain" description="Outer membrane protein beta-barrel" evidence="1">
    <location>
        <begin position="11"/>
        <end position="176"/>
    </location>
</feature>
<dbReference type="InterPro" id="IPR025665">
    <property type="entry name" value="Beta-barrel_OMP_2"/>
</dbReference>
<sequence length="211" mass="23815">MIFGDKVASENFNFSLIGGFNVCNVTNYPGGKAILGAHFGLGANIRLGKSWYLIPEFKPFSYKGFQSTESLVTGDPAIDEAFHEVKTLWRSKYMEFPVLLHYRPTNRWQFGLGPQVNFLTGAKRIYEGSPGTFTKNSEDQFHEVDWGMAVNATYRLSTQRDGKGINIQARYYRGFSYVLLNGDNNVNSVFSLSLEFPFIKGNDDEKSEKGK</sequence>
<accession>A0A385SMM6</accession>
<dbReference type="KEGG" id="chk:D4L85_21665"/>
<dbReference type="Proteomes" id="UP000266183">
    <property type="component" value="Chromosome"/>
</dbReference>
<dbReference type="Pfam" id="PF13568">
    <property type="entry name" value="OMP_b-brl_2"/>
    <property type="match status" value="1"/>
</dbReference>
<dbReference type="EMBL" id="CP032382">
    <property type="protein sequence ID" value="AYB33023.1"/>
    <property type="molecule type" value="Genomic_DNA"/>
</dbReference>
<evidence type="ECO:0000313" key="2">
    <source>
        <dbReference type="EMBL" id="AYB33023.1"/>
    </source>
</evidence>
<organism evidence="2 3">
    <name type="scientific">Chryseolinea soli</name>
    <dbReference type="NCBI Taxonomy" id="2321403"/>
    <lineage>
        <taxon>Bacteria</taxon>
        <taxon>Pseudomonadati</taxon>
        <taxon>Bacteroidota</taxon>
        <taxon>Cytophagia</taxon>
        <taxon>Cytophagales</taxon>
        <taxon>Fulvivirgaceae</taxon>
        <taxon>Chryseolinea</taxon>
    </lineage>
</organism>
<name>A0A385SMM6_9BACT</name>
<reference evidence="3" key="1">
    <citation type="submission" date="2018-09" db="EMBL/GenBank/DDBJ databases">
        <title>Chryseolinea sp. KIS68-18 isolated from soil.</title>
        <authorList>
            <person name="Weon H.-Y."/>
            <person name="Kwon S.-W."/>
            <person name="Lee S.A."/>
        </authorList>
    </citation>
    <scope>NUCLEOTIDE SEQUENCE [LARGE SCALE GENOMIC DNA]</scope>
    <source>
        <strain evidence="3">KIS68-18</strain>
    </source>
</reference>
<evidence type="ECO:0000313" key="3">
    <source>
        <dbReference type="Proteomes" id="UP000266183"/>
    </source>
</evidence>
<evidence type="ECO:0000259" key="1">
    <source>
        <dbReference type="Pfam" id="PF13568"/>
    </source>
</evidence>
<proteinExistence type="predicted"/>
<keyword evidence="3" id="KW-1185">Reference proteome</keyword>